<dbReference type="OrthoDB" id="331561at2759"/>
<dbReference type="SMART" id="SM00220">
    <property type="entry name" value="S_TKc"/>
    <property type="match status" value="1"/>
</dbReference>
<evidence type="ECO:0000256" key="1">
    <source>
        <dbReference type="SAM" id="MobiDB-lite"/>
    </source>
</evidence>
<feature type="compositionally biased region" description="Polar residues" evidence="1">
    <location>
        <begin position="1"/>
        <end position="13"/>
    </location>
</feature>
<dbReference type="GO" id="GO:0044773">
    <property type="term" value="P:mitotic DNA damage checkpoint signaling"/>
    <property type="evidence" value="ECO:0007669"/>
    <property type="project" value="TreeGrafter"/>
</dbReference>
<dbReference type="GO" id="GO:0005634">
    <property type="term" value="C:nucleus"/>
    <property type="evidence" value="ECO:0007669"/>
    <property type="project" value="TreeGrafter"/>
</dbReference>
<proteinExistence type="predicted"/>
<dbReference type="Proteomes" id="UP000221165">
    <property type="component" value="Unassembled WGS sequence"/>
</dbReference>
<gene>
    <name evidence="3" type="ORF">CSUI_002064</name>
</gene>
<dbReference type="InterPro" id="IPR000719">
    <property type="entry name" value="Prot_kinase_dom"/>
</dbReference>
<name>A0A2C6LAL9_9APIC</name>
<organism evidence="3 4">
    <name type="scientific">Cystoisospora suis</name>
    <dbReference type="NCBI Taxonomy" id="483139"/>
    <lineage>
        <taxon>Eukaryota</taxon>
        <taxon>Sar</taxon>
        <taxon>Alveolata</taxon>
        <taxon>Apicomplexa</taxon>
        <taxon>Conoidasida</taxon>
        <taxon>Coccidia</taxon>
        <taxon>Eucoccidiorida</taxon>
        <taxon>Eimeriorina</taxon>
        <taxon>Sarcocystidae</taxon>
        <taxon>Cystoisospora</taxon>
    </lineage>
</organism>
<keyword evidence="3" id="KW-0418">Kinase</keyword>
<dbReference type="GO" id="GO:0005524">
    <property type="term" value="F:ATP binding"/>
    <property type="evidence" value="ECO:0007669"/>
    <property type="project" value="InterPro"/>
</dbReference>
<dbReference type="Pfam" id="PF00069">
    <property type="entry name" value="Pkinase"/>
    <property type="match status" value="1"/>
</dbReference>
<dbReference type="InterPro" id="IPR011009">
    <property type="entry name" value="Kinase-like_dom_sf"/>
</dbReference>
<feature type="domain" description="Protein kinase" evidence="2">
    <location>
        <begin position="120"/>
        <end position="450"/>
    </location>
</feature>
<dbReference type="AlphaFoldDB" id="A0A2C6LAL9"/>
<dbReference type="VEuPathDB" id="ToxoDB:CSUI_002064"/>
<evidence type="ECO:0000259" key="2">
    <source>
        <dbReference type="PROSITE" id="PS50011"/>
    </source>
</evidence>
<dbReference type="GO" id="GO:0004674">
    <property type="term" value="F:protein serine/threonine kinase activity"/>
    <property type="evidence" value="ECO:0007669"/>
    <property type="project" value="TreeGrafter"/>
</dbReference>
<dbReference type="RefSeq" id="XP_067925757.1">
    <property type="nucleotide sequence ID" value="XM_068062266.1"/>
</dbReference>
<keyword evidence="4" id="KW-1185">Reference proteome</keyword>
<keyword evidence="3" id="KW-0808">Transferase</keyword>
<evidence type="ECO:0000313" key="3">
    <source>
        <dbReference type="EMBL" id="PHJ24083.1"/>
    </source>
</evidence>
<dbReference type="PROSITE" id="PS50011">
    <property type="entry name" value="PROTEIN_KINASE_DOM"/>
    <property type="match status" value="1"/>
</dbReference>
<feature type="region of interest" description="Disordered" evidence="1">
    <location>
        <begin position="1"/>
        <end position="27"/>
    </location>
</feature>
<dbReference type="PANTHER" id="PTHR44167:SF30">
    <property type="entry name" value="PHOSPHORYLASE KINASE"/>
    <property type="match status" value="1"/>
</dbReference>
<dbReference type="EMBL" id="MIGC01000864">
    <property type="protein sequence ID" value="PHJ24083.1"/>
    <property type="molecule type" value="Genomic_DNA"/>
</dbReference>
<dbReference type="GeneID" id="94425477"/>
<dbReference type="PANTHER" id="PTHR44167">
    <property type="entry name" value="OVARIAN-SPECIFIC SERINE/THREONINE-PROTEIN KINASE LOK-RELATED"/>
    <property type="match status" value="1"/>
</dbReference>
<sequence>MTPSGPVSASGEYQQGHREQGAGGIGAGAGPEVLGPWVVPRNVRVKNSELAAGRQELLAIARELFFPGGADTETGHSPGEAMPLLLPPPGGEQAELAFEKLFPVDTVYHCRDENGQFKVLGVGRVLAVGSSGVVCLAADITDLTRARKYAAKFYYSLLVLDSESDIKYGNSVIIQTERRARSSREKLLSKVSSEQELLQHGVAVPRGFYTLDWSRRPPPRQMNTPLITSVRKGGGSFTTSYVLFGSHVMVMPLLGPDLFHIFQRDRTDNVLKYTFVMLVRRVAYLNSLGLVHRDIKPSNIAVSPETGELFLADLEFVGDMGAESRCQDYLSRRYVAPERAKCIVEGTAKYLVDEWVDSWALGVSLYFILCGSDLPFGHFEVSTAEDLLERYQENFKILLQSLNRETFMGDRCPRMKESHVALMDIVRLLLDPHKPTRWTARRLVQEHPFFQVAQD</sequence>
<protein>
    <submittedName>
        <fullName evidence="3">Rhoptry kinase family protein rop37 (Incomplete catalytic triad)</fullName>
    </submittedName>
</protein>
<reference evidence="3 4" key="1">
    <citation type="journal article" date="2017" name="Int. J. Parasitol.">
        <title>The genome of the protozoan parasite Cystoisospora suis and a reverse vaccinology approach to identify vaccine candidates.</title>
        <authorList>
            <person name="Palmieri N."/>
            <person name="Shrestha A."/>
            <person name="Ruttkowski B."/>
            <person name="Beck T."/>
            <person name="Vogl C."/>
            <person name="Tomley F."/>
            <person name="Blake D.P."/>
            <person name="Joachim A."/>
        </authorList>
    </citation>
    <scope>NUCLEOTIDE SEQUENCE [LARGE SCALE GENOMIC DNA]</scope>
    <source>
        <strain evidence="3 4">Wien I</strain>
    </source>
</reference>
<dbReference type="SUPFAM" id="SSF56112">
    <property type="entry name" value="Protein kinase-like (PK-like)"/>
    <property type="match status" value="1"/>
</dbReference>
<comment type="caution">
    <text evidence="3">The sequence shown here is derived from an EMBL/GenBank/DDBJ whole genome shotgun (WGS) entry which is preliminary data.</text>
</comment>
<accession>A0A2C6LAL9</accession>
<evidence type="ECO:0000313" key="4">
    <source>
        <dbReference type="Proteomes" id="UP000221165"/>
    </source>
</evidence>
<dbReference type="Gene3D" id="1.10.510.10">
    <property type="entry name" value="Transferase(Phosphotransferase) domain 1"/>
    <property type="match status" value="1"/>
</dbReference>